<evidence type="ECO:0000313" key="1">
    <source>
        <dbReference type="EMBL" id="AAS95737.1"/>
    </source>
</evidence>
<dbReference type="AlphaFoldDB" id="Q72CM4"/>
<dbReference type="PaxDb" id="882-DVU_1259"/>
<reference evidence="1 2" key="1">
    <citation type="journal article" date="2004" name="Nat. Biotechnol.">
        <title>The genome sequence of the anaerobic, sulfate-reducing bacterium Desulfovibrio vulgaris Hildenborough.</title>
        <authorList>
            <person name="Heidelberg J.F."/>
            <person name="Seshadri R."/>
            <person name="Haveman S.A."/>
            <person name="Hemme C.L."/>
            <person name="Paulsen I.T."/>
            <person name="Kolonay J.F."/>
            <person name="Eisen J.A."/>
            <person name="Ward N."/>
            <person name="Methe B."/>
            <person name="Brinkac L.M."/>
            <person name="Daugherty S.C."/>
            <person name="Deboy R.T."/>
            <person name="Dodson R.J."/>
            <person name="Durkin A.S."/>
            <person name="Madupu R."/>
            <person name="Nelson W.C."/>
            <person name="Sullivan S.A."/>
            <person name="Fouts D."/>
            <person name="Haft D.H."/>
            <person name="Selengut J."/>
            <person name="Peterson J.D."/>
            <person name="Davidsen T.M."/>
            <person name="Zafar N."/>
            <person name="Zhou L."/>
            <person name="Radune D."/>
            <person name="Dimitrov G."/>
            <person name="Hance M."/>
            <person name="Tran K."/>
            <person name="Khouri H."/>
            <person name="Gill J."/>
            <person name="Utterback T.R."/>
            <person name="Feldblyum T.V."/>
            <person name="Wall J.D."/>
            <person name="Voordouw G."/>
            <person name="Fraser C.M."/>
        </authorList>
    </citation>
    <scope>NUCLEOTIDE SEQUENCE [LARGE SCALE GENOMIC DNA]</scope>
    <source>
        <strain evidence="2">ATCC 29579 / DSM 644 / NCIMB 8303 / VKM B-1760 / Hildenborough</strain>
    </source>
</reference>
<sequence>MIFRFALLAASLFFQNSKKMATPLLEFGVILTLL</sequence>
<dbReference type="HOGENOM" id="CLU_3373433_0_0_7"/>
<protein>
    <submittedName>
        <fullName evidence="1">Uncharacterized protein</fullName>
    </submittedName>
</protein>
<proteinExistence type="predicted"/>
<gene>
    <name evidence="1" type="ordered locus">DVU_1259</name>
</gene>
<accession>Q72CM4</accession>
<dbReference type="Proteomes" id="UP000002194">
    <property type="component" value="Chromosome"/>
</dbReference>
<dbReference type="EMBL" id="AE017285">
    <property type="protein sequence ID" value="AAS95737.1"/>
    <property type="molecule type" value="Genomic_DNA"/>
</dbReference>
<evidence type="ECO:0000313" key="2">
    <source>
        <dbReference type="Proteomes" id="UP000002194"/>
    </source>
</evidence>
<dbReference type="KEGG" id="dvu:DVU_1259"/>
<dbReference type="EnsemblBacteria" id="AAS95737">
    <property type="protein sequence ID" value="AAS95737"/>
    <property type="gene ID" value="DVU_1259"/>
</dbReference>
<keyword evidence="2" id="KW-1185">Reference proteome</keyword>
<name>Q72CM4_NITV2</name>
<organism evidence="1 2">
    <name type="scientific">Nitratidesulfovibrio vulgaris (strain ATCC 29579 / DSM 644 / CCUG 34227 / NCIMB 8303 / VKM B-1760 / Hildenborough)</name>
    <name type="common">Desulfovibrio vulgaris</name>
    <dbReference type="NCBI Taxonomy" id="882"/>
    <lineage>
        <taxon>Bacteria</taxon>
        <taxon>Pseudomonadati</taxon>
        <taxon>Thermodesulfobacteriota</taxon>
        <taxon>Desulfovibrionia</taxon>
        <taxon>Desulfovibrionales</taxon>
        <taxon>Desulfovibrionaceae</taxon>
        <taxon>Nitratidesulfovibrio</taxon>
    </lineage>
</organism>